<protein>
    <recommendedName>
        <fullName evidence="4">SH2 domain-containing protein</fullName>
    </recommendedName>
</protein>
<dbReference type="Gene3D" id="3.30.505.10">
    <property type="entry name" value="SH2 domain"/>
    <property type="match status" value="1"/>
</dbReference>
<dbReference type="STRING" id="981085.W9S5N4"/>
<dbReference type="GO" id="GO:0007165">
    <property type="term" value="P:signal transduction"/>
    <property type="evidence" value="ECO:0007669"/>
    <property type="project" value="InterPro"/>
</dbReference>
<dbReference type="Proteomes" id="UP000030645">
    <property type="component" value="Unassembled WGS sequence"/>
</dbReference>
<dbReference type="CDD" id="cd10338">
    <property type="entry name" value="SH2_SHA"/>
    <property type="match status" value="1"/>
</dbReference>
<dbReference type="SUPFAM" id="SSF55550">
    <property type="entry name" value="SH2 domain"/>
    <property type="match status" value="1"/>
</dbReference>
<dbReference type="InterPro" id="IPR000980">
    <property type="entry name" value="SH2"/>
</dbReference>
<dbReference type="InterPro" id="IPR001217">
    <property type="entry name" value="STAT"/>
</dbReference>
<dbReference type="FunFam" id="3.30.505.10:FF:000086">
    <property type="entry name" value="SH2 domain protein B"/>
    <property type="match status" value="1"/>
</dbReference>
<dbReference type="PANTHER" id="PTHR11801">
    <property type="entry name" value="SIGNAL TRANSDUCER AND ACTIVATOR OF TRANSCRIPTION"/>
    <property type="match status" value="1"/>
</dbReference>
<dbReference type="InterPro" id="IPR036860">
    <property type="entry name" value="SH2_dom_sf"/>
</dbReference>
<feature type="region of interest" description="Disordered" evidence="3">
    <location>
        <begin position="474"/>
        <end position="507"/>
    </location>
</feature>
<proteinExistence type="predicted"/>
<evidence type="ECO:0000256" key="3">
    <source>
        <dbReference type="SAM" id="MobiDB-lite"/>
    </source>
</evidence>
<dbReference type="AlphaFoldDB" id="W9S5N4"/>
<sequence length="770" mass="87295">MADEVALERENYSLLKNLRVEIEGEKEKTFSLCFWLYLVNSTTLPLSILQKVHPDVTGNSPFLVIHEKKVKLFPLLPSRKEDPESEVPHASVEVEFEFSQEKWVHFGCECFNDAGTFSMVIAGRGIYKNHSFSIHVNVNRRVDLVHLHLISKLLGLLWIVVEDVSTDFLRLHIDGEIVGEKSLSSALETDSNFNGFVKLTLVGGAGDDSRDQGYIYNLKTFATTSSIKDHCAKDPPVQLSIDKSSASEIEEGDGGVWSIVGGKASCRRNFSLDVVFIDTSGHPIREEMEVVASLVYLDNGAPVERTSDGEAPLLASYDGLEFTSYERPSKLLHGRASFKLKISQLSSKCQNRLFRIKFHLPKMETYPFFEAFSPPIRSISRNRNTRLSSVVWKRCTSALHPISQSSEMDEDMLEVRQNSLHETKPNPSSKRLRLGQDRISTNFRADPPLEAPDEECNSHAWTANKVENEFMKSSTMEHENLEEDNSSSGSESIEARNSAPKGSSSTRNQISDLTVFKYSLANLSERSLLLKEIANSASNEEILNFAHQVSLYSGCSHHRNQIIMAKRLVEEGTKAWNLISQNTNKVQWESMVFDIEGQFMKISRCSSRSLTQQDFDLLRRICGCQEYVAQENFEQMWCWLYPIAYALSRDWINAMWSSTSPRWIEGFITKEEAESSLQGPRGLQEPGTFVLRFPTSRIWPHPDAGSLVVTYVGSDYAIHHKLLSLDHVYSSAENEKDVKPLQDMLLEEPELSRLGRQDYLITLFNLFSRL</sequence>
<reference evidence="6" key="1">
    <citation type="submission" date="2013-01" db="EMBL/GenBank/DDBJ databases">
        <title>Draft Genome Sequence of a Mulberry Tree, Morus notabilis C.K. Schneid.</title>
        <authorList>
            <person name="He N."/>
            <person name="Zhao S."/>
        </authorList>
    </citation>
    <scope>NUCLEOTIDE SEQUENCE</scope>
</reference>
<dbReference type="GO" id="GO:0003700">
    <property type="term" value="F:DNA-binding transcription factor activity"/>
    <property type="evidence" value="ECO:0007669"/>
    <property type="project" value="InterPro"/>
</dbReference>
<dbReference type="eggNOG" id="ENOG502QRR2">
    <property type="taxonomic scope" value="Eukaryota"/>
</dbReference>
<evidence type="ECO:0000259" key="4">
    <source>
        <dbReference type="PROSITE" id="PS50001"/>
    </source>
</evidence>
<keyword evidence="1 2" id="KW-0727">SH2 domain</keyword>
<keyword evidence="6" id="KW-1185">Reference proteome</keyword>
<name>W9S5N4_9ROSA</name>
<feature type="domain" description="SH2" evidence="4">
    <location>
        <begin position="663"/>
        <end position="770"/>
    </location>
</feature>
<accession>W9S5N4</accession>
<evidence type="ECO:0000256" key="2">
    <source>
        <dbReference type="PROSITE-ProRule" id="PRU00191"/>
    </source>
</evidence>
<organism evidence="5 6">
    <name type="scientific">Morus notabilis</name>
    <dbReference type="NCBI Taxonomy" id="981085"/>
    <lineage>
        <taxon>Eukaryota</taxon>
        <taxon>Viridiplantae</taxon>
        <taxon>Streptophyta</taxon>
        <taxon>Embryophyta</taxon>
        <taxon>Tracheophyta</taxon>
        <taxon>Spermatophyta</taxon>
        <taxon>Magnoliopsida</taxon>
        <taxon>eudicotyledons</taxon>
        <taxon>Gunneridae</taxon>
        <taxon>Pentapetalae</taxon>
        <taxon>rosids</taxon>
        <taxon>fabids</taxon>
        <taxon>Rosales</taxon>
        <taxon>Moraceae</taxon>
        <taxon>Moreae</taxon>
        <taxon>Morus</taxon>
    </lineage>
</organism>
<evidence type="ECO:0000313" key="5">
    <source>
        <dbReference type="EMBL" id="EXC11705.1"/>
    </source>
</evidence>
<gene>
    <name evidence="5" type="ORF">L484_020755</name>
</gene>
<evidence type="ECO:0000256" key="1">
    <source>
        <dbReference type="ARBA" id="ARBA00022999"/>
    </source>
</evidence>
<dbReference type="EMBL" id="KE345702">
    <property type="protein sequence ID" value="EXC11705.1"/>
    <property type="molecule type" value="Genomic_DNA"/>
</dbReference>
<dbReference type="PROSITE" id="PS50001">
    <property type="entry name" value="SH2"/>
    <property type="match status" value="1"/>
</dbReference>
<evidence type="ECO:0000313" key="6">
    <source>
        <dbReference type="Proteomes" id="UP000030645"/>
    </source>
</evidence>